<proteinExistence type="predicted"/>
<reference evidence="1" key="1">
    <citation type="submission" date="2016-10" db="EMBL/GenBank/DDBJ databases">
        <authorList>
            <person name="Varghese N."/>
        </authorList>
    </citation>
    <scope>NUCLEOTIDE SEQUENCE</scope>
</reference>
<accession>A0A218MMA2</accession>
<sequence>MATIAAAAGGTDATSAGMQYRLTPEKYTTINQLLDPVKDMVLPQLVETYGEQGITGFLKLTGAIVSGGQSDQVDWWEIGRRHRTIAGTLDATSGQTDELVIDGTDESDSAETDPSTIKHVQKNDILMNTANGERYLVTDRQGDSDGDGVTVARLDGAAFSSTDVVSSGTFAVVGNMYAQGTDQPTHFTTSDIIKRSSPFAIVKGRYEVAGSQATNIGWIDAGGGDYRWFMYEEANARKRFEDQREMTMLFGEKNADTAGVAGTIAGTEGYFSALEARGINVSNANANPLDSFSEFDDIILELDKNGAPSEYAMYVNRKQDLAIDDMLANGVSTGTTAGLAGQFGAFNNDADMAVKLGFKSFTRGGYTFHKHDWKLLNDPTLAGAGVAFQGVMVPMSQVADARTGAKAPALSMFYKEANGYSREMEHWVTGGGVLGHNNNGDAGTDQAVFHYRSEIAMCVRAANQHVLIKG</sequence>
<dbReference type="EMBL" id="KY052831">
    <property type="protein sequence ID" value="ASF00371.1"/>
    <property type="molecule type" value="Genomic_DNA"/>
</dbReference>
<organism evidence="1">
    <name type="scientific">uncultured virus</name>
    <dbReference type="NCBI Taxonomy" id="340016"/>
    <lineage>
        <taxon>Viruses</taxon>
        <taxon>environmental samples</taxon>
    </lineage>
</organism>
<evidence type="ECO:0000313" key="1">
    <source>
        <dbReference type="EMBL" id="ASF00371.1"/>
    </source>
</evidence>
<reference evidence="1" key="2">
    <citation type="journal article" date="2017" name="Nat. Commun.">
        <title>Single-virus genomics reveals hidden cosmopolitan and abundant viruses.</title>
        <authorList>
            <person name="Martinez-Hernandez F."/>
            <person name="Fornas O."/>
            <person name="Lluesma Gomez M."/>
            <person name="Bolduc B."/>
            <person name="de la Cruz Pena M.J."/>
            <person name="Martinez J.M."/>
            <person name="Anton J."/>
            <person name="Gasol J.M."/>
            <person name="Rosselli R."/>
            <person name="Rodriguez-Valera F."/>
            <person name="Sullivan M.B."/>
            <person name="Acinas S.G."/>
            <person name="Martinez-Garcia M."/>
        </authorList>
    </citation>
    <scope>NUCLEOTIDE SEQUENCE</scope>
</reference>
<name>A0A218MMA2_9VIRU</name>
<protein>
    <submittedName>
        <fullName evidence="1">Putative structural protein</fullName>
    </submittedName>
</protein>